<keyword evidence="3 6" id="KW-0032">Aminotransferase</keyword>
<protein>
    <submittedName>
        <fullName evidence="6">Branched-chain-amino-acid aminotransferase</fullName>
    </submittedName>
</protein>
<dbReference type="SUPFAM" id="SSF56752">
    <property type="entry name" value="D-aminoacid aminotransferase-like PLP-dependent enzymes"/>
    <property type="match status" value="1"/>
</dbReference>
<dbReference type="EMBL" id="NBNE01006540">
    <property type="protein sequence ID" value="OWZ01896.1"/>
    <property type="molecule type" value="Genomic_DNA"/>
</dbReference>
<keyword evidence="4 6" id="KW-0808">Transferase</keyword>
<dbReference type="GO" id="GO:0004084">
    <property type="term" value="F:branched-chain-amino-acid transaminase activity"/>
    <property type="evidence" value="ECO:0007669"/>
    <property type="project" value="InterPro"/>
</dbReference>
<evidence type="ECO:0000256" key="4">
    <source>
        <dbReference type="ARBA" id="ARBA00022679"/>
    </source>
</evidence>
<accession>A0A225V7Y7</accession>
<sequence>MSPVSTVLHYSAECFDGMKAYVDGKGHSRLFRPDMNLKRLNSSIRRLLLLGIVGDELTKCLADLIRLDRDGIPKGNGYSLYVRPTGISTQASIGVGASKQAKPFIILSPVGPYYPDSFNPVKLCVNDRYIRATSRGTGRYKIGPTALLVFSPKLVYPPLSRGDILADITRDSTLHLTCEWKEFKVTEDNITMKQVQKARKEGRPIEVFGSGTAAVVSPVATIHYMNEDLAISLDGTDGKAGKLVPCPRLAA</sequence>
<comment type="cofactor">
    <cofactor evidence="1">
        <name>pyridoxal 5'-phosphate</name>
        <dbReference type="ChEBI" id="CHEBI:597326"/>
    </cofactor>
</comment>
<evidence type="ECO:0000256" key="5">
    <source>
        <dbReference type="ARBA" id="ARBA00022898"/>
    </source>
</evidence>
<name>A0A225V7Y7_9STRA</name>
<dbReference type="InterPro" id="IPR043131">
    <property type="entry name" value="BCAT-like_N"/>
</dbReference>
<evidence type="ECO:0000256" key="3">
    <source>
        <dbReference type="ARBA" id="ARBA00022576"/>
    </source>
</evidence>
<keyword evidence="7" id="KW-1185">Reference proteome</keyword>
<dbReference type="PANTHER" id="PTHR11825:SF44">
    <property type="entry name" value="BRANCHED-CHAIN-AMINO-ACID AMINOTRANSFERASE"/>
    <property type="match status" value="1"/>
</dbReference>
<evidence type="ECO:0000256" key="1">
    <source>
        <dbReference type="ARBA" id="ARBA00001933"/>
    </source>
</evidence>
<dbReference type="InterPro" id="IPR043132">
    <property type="entry name" value="BCAT-like_C"/>
</dbReference>
<comment type="caution">
    <text evidence="6">The sequence shown here is derived from an EMBL/GenBank/DDBJ whole genome shotgun (WGS) entry which is preliminary data.</text>
</comment>
<dbReference type="AlphaFoldDB" id="A0A225V7Y7"/>
<dbReference type="STRING" id="4795.A0A225V7Y7"/>
<organism evidence="6 7">
    <name type="scientific">Phytophthora megakarya</name>
    <dbReference type="NCBI Taxonomy" id="4795"/>
    <lineage>
        <taxon>Eukaryota</taxon>
        <taxon>Sar</taxon>
        <taxon>Stramenopiles</taxon>
        <taxon>Oomycota</taxon>
        <taxon>Peronosporomycetes</taxon>
        <taxon>Peronosporales</taxon>
        <taxon>Peronosporaceae</taxon>
        <taxon>Phytophthora</taxon>
    </lineage>
</organism>
<dbReference type="PANTHER" id="PTHR11825">
    <property type="entry name" value="SUBGROUP IIII AMINOTRANSFERASE"/>
    <property type="match status" value="1"/>
</dbReference>
<keyword evidence="5" id="KW-0663">Pyridoxal phosphate</keyword>
<proteinExistence type="inferred from homology"/>
<dbReference type="OrthoDB" id="1732691at2759"/>
<dbReference type="InterPro" id="IPR036038">
    <property type="entry name" value="Aminotransferase-like"/>
</dbReference>
<dbReference type="InterPro" id="IPR005786">
    <property type="entry name" value="B_amino_transII"/>
</dbReference>
<dbReference type="GO" id="GO:0009081">
    <property type="term" value="P:branched-chain amino acid metabolic process"/>
    <property type="evidence" value="ECO:0007669"/>
    <property type="project" value="InterPro"/>
</dbReference>
<gene>
    <name evidence="6" type="ORF">PHMEG_00026642</name>
</gene>
<reference evidence="7" key="1">
    <citation type="submission" date="2017-03" db="EMBL/GenBank/DDBJ databases">
        <title>Phytopthora megakarya and P. palmivora, two closely related causual agents of cacao black pod achieved similar genome size and gene model numbers by different mechanisms.</title>
        <authorList>
            <person name="Ali S."/>
            <person name="Shao J."/>
            <person name="Larry D.J."/>
            <person name="Kronmiller B."/>
            <person name="Shen D."/>
            <person name="Strem M.D."/>
            <person name="Melnick R.L."/>
            <person name="Guiltinan M.J."/>
            <person name="Tyler B.M."/>
            <person name="Meinhardt L.W."/>
            <person name="Bailey B.A."/>
        </authorList>
    </citation>
    <scope>NUCLEOTIDE SEQUENCE [LARGE SCALE GENOMIC DNA]</scope>
    <source>
        <strain evidence="7">zdho120</strain>
    </source>
</reference>
<dbReference type="Gene3D" id="3.30.470.10">
    <property type="match status" value="1"/>
</dbReference>
<evidence type="ECO:0000313" key="6">
    <source>
        <dbReference type="EMBL" id="OWZ01896.1"/>
    </source>
</evidence>
<dbReference type="Proteomes" id="UP000198211">
    <property type="component" value="Unassembled WGS sequence"/>
</dbReference>
<comment type="similarity">
    <text evidence="2">Belongs to the class-IV pyridoxal-phosphate-dependent aminotransferase family.</text>
</comment>
<dbReference type="Gene3D" id="3.20.10.10">
    <property type="entry name" value="D-amino Acid Aminotransferase, subunit A, domain 2"/>
    <property type="match status" value="1"/>
</dbReference>
<evidence type="ECO:0000256" key="2">
    <source>
        <dbReference type="ARBA" id="ARBA00009320"/>
    </source>
</evidence>
<evidence type="ECO:0000313" key="7">
    <source>
        <dbReference type="Proteomes" id="UP000198211"/>
    </source>
</evidence>